<evidence type="ECO:0000313" key="4">
    <source>
        <dbReference type="EMBL" id="ACV11310.1"/>
    </source>
</evidence>
<feature type="domain" description="DUF7343" evidence="3">
    <location>
        <begin position="165"/>
        <end position="220"/>
    </location>
</feature>
<protein>
    <submittedName>
        <fullName evidence="4">Transcriptional regulator, MarR family</fullName>
    </submittedName>
</protein>
<feature type="compositionally biased region" description="Acidic residues" evidence="1">
    <location>
        <begin position="125"/>
        <end position="143"/>
    </location>
</feature>
<organism evidence="4 5">
    <name type="scientific">Halorhabdus utahensis (strain DSM 12940 / JCM 11049 / AX-2)</name>
    <dbReference type="NCBI Taxonomy" id="519442"/>
    <lineage>
        <taxon>Archaea</taxon>
        <taxon>Methanobacteriati</taxon>
        <taxon>Methanobacteriota</taxon>
        <taxon>Stenosarchaea group</taxon>
        <taxon>Halobacteria</taxon>
        <taxon>Halobacteriales</taxon>
        <taxon>Haloarculaceae</taxon>
        <taxon>Halorhabdus</taxon>
    </lineage>
</organism>
<dbReference type="Proteomes" id="UP000002071">
    <property type="component" value="Chromosome"/>
</dbReference>
<proteinExistence type="predicted"/>
<dbReference type="HOGENOM" id="CLU_1192608_0_0_2"/>
<dbReference type="InterPro" id="IPR036388">
    <property type="entry name" value="WH-like_DNA-bd_sf"/>
</dbReference>
<dbReference type="Pfam" id="PF24034">
    <property type="entry name" value="DUF7343"/>
    <property type="match status" value="1"/>
</dbReference>
<gene>
    <name evidence="4" type="ordered locus">Huta_1134</name>
</gene>
<keyword evidence="2" id="KW-1133">Transmembrane helix</keyword>
<dbReference type="EMBL" id="CP001687">
    <property type="protein sequence ID" value="ACV11310.1"/>
    <property type="molecule type" value="Genomic_DNA"/>
</dbReference>
<evidence type="ECO:0000256" key="2">
    <source>
        <dbReference type="SAM" id="Phobius"/>
    </source>
</evidence>
<feature type="region of interest" description="Disordered" evidence="1">
    <location>
        <begin position="81"/>
        <end position="158"/>
    </location>
</feature>
<feature type="transmembrane region" description="Helical" evidence="2">
    <location>
        <begin position="55"/>
        <end position="75"/>
    </location>
</feature>
<dbReference type="InterPro" id="IPR036390">
    <property type="entry name" value="WH_DNA-bd_sf"/>
</dbReference>
<accession>C7NMA2</accession>
<keyword evidence="5" id="KW-1185">Reference proteome</keyword>
<dbReference type="RefSeq" id="WP_015788886.1">
    <property type="nucleotide sequence ID" value="NC_013158.1"/>
</dbReference>
<feature type="compositionally biased region" description="Polar residues" evidence="1">
    <location>
        <begin position="85"/>
        <end position="94"/>
    </location>
</feature>
<dbReference type="GeneID" id="8383409"/>
<evidence type="ECO:0000256" key="1">
    <source>
        <dbReference type="SAM" id="MobiDB-lite"/>
    </source>
</evidence>
<dbReference type="Gene3D" id="1.10.10.10">
    <property type="entry name" value="Winged helix-like DNA-binding domain superfamily/Winged helix DNA-binding domain"/>
    <property type="match status" value="1"/>
</dbReference>
<dbReference type="STRING" id="519442.Huta_1134"/>
<keyword evidence="2" id="KW-0472">Membrane</keyword>
<dbReference type="KEGG" id="hut:Huta_1134"/>
<dbReference type="InterPro" id="IPR055767">
    <property type="entry name" value="DUF7343"/>
</dbReference>
<name>C7NMA2_HALUD</name>
<keyword evidence="2" id="KW-0812">Transmembrane</keyword>
<feature type="compositionally biased region" description="Polar residues" evidence="1">
    <location>
        <begin position="105"/>
        <end position="116"/>
    </location>
</feature>
<dbReference type="OrthoDB" id="51606at2157"/>
<dbReference type="SUPFAM" id="SSF46785">
    <property type="entry name" value="Winged helix' DNA-binding domain"/>
    <property type="match status" value="1"/>
</dbReference>
<sequence length="232" mass="24770">MNRRRADIAAGILLGVMLLLGGGLTWNATRRRTADGTMGSMMDTSMGSMHGPDPLWYALGTLVIAAVLGGLYLLVRPEFGAGQAGTRSGQTGTRPGQAETRPGQAGTQPDQPQATPASEDAAGQTDEESTTDDSAAESAETDATDGQATAPEANPTGRVLDLLPEDERQVLEPVFESPGITQIELRDRSSFSKSKVSQTVTDLEERGLLYRERQGRTYRIYPSEELGANRES</sequence>
<evidence type="ECO:0000313" key="5">
    <source>
        <dbReference type="Proteomes" id="UP000002071"/>
    </source>
</evidence>
<dbReference type="AlphaFoldDB" id="C7NMA2"/>
<dbReference type="eggNOG" id="arCOG00396">
    <property type="taxonomic scope" value="Archaea"/>
</dbReference>
<evidence type="ECO:0000259" key="3">
    <source>
        <dbReference type="Pfam" id="PF24034"/>
    </source>
</evidence>
<reference evidence="4 5" key="1">
    <citation type="journal article" date="2009" name="Stand. Genomic Sci.">
        <title>Complete genome sequence of Halorhabdus utahensis type strain (AX-2).</title>
        <authorList>
            <person name="Anderson I."/>
            <person name="Tindall B.J."/>
            <person name="Pomrenke H."/>
            <person name="Goker M."/>
            <person name="Lapidus A."/>
            <person name="Nolan M."/>
            <person name="Copeland A."/>
            <person name="Glavina Del Rio T."/>
            <person name="Chen F."/>
            <person name="Tice H."/>
            <person name="Cheng J.F."/>
            <person name="Lucas S."/>
            <person name="Chertkov O."/>
            <person name="Bruce D."/>
            <person name="Brettin T."/>
            <person name="Detter J.C."/>
            <person name="Han C."/>
            <person name="Goodwin L."/>
            <person name="Land M."/>
            <person name="Hauser L."/>
            <person name="Chang Y.J."/>
            <person name="Jeffries C.D."/>
            <person name="Pitluck S."/>
            <person name="Pati A."/>
            <person name="Mavromatis K."/>
            <person name="Ivanova N."/>
            <person name="Ovchinnikova G."/>
            <person name="Chen A."/>
            <person name="Palaniappan K."/>
            <person name="Chain P."/>
            <person name="Rohde M."/>
            <person name="Bristow J."/>
            <person name="Eisen J.A."/>
            <person name="Markowitz V."/>
            <person name="Hugenholtz P."/>
            <person name="Kyrpides N.C."/>
            <person name="Klenk H.P."/>
        </authorList>
    </citation>
    <scope>NUCLEOTIDE SEQUENCE [LARGE SCALE GENOMIC DNA]</scope>
    <source>
        <strain evidence="5">DSM 12940 / JCM 11049 / AX-2</strain>
    </source>
</reference>